<name>A0A5B7JP20_PORTR</name>
<evidence type="ECO:0000313" key="2">
    <source>
        <dbReference type="Proteomes" id="UP000324222"/>
    </source>
</evidence>
<keyword evidence="2" id="KW-1185">Reference proteome</keyword>
<protein>
    <submittedName>
        <fullName evidence="1">Uncharacterized protein</fullName>
    </submittedName>
</protein>
<dbReference type="EMBL" id="VSRR010100025">
    <property type="protein sequence ID" value="MPC94838.1"/>
    <property type="molecule type" value="Genomic_DNA"/>
</dbReference>
<sequence>MVLGDLKAPALVDHGDEVLIVVNCLAEAGVVVEELLFGHLKQRDPR</sequence>
<reference evidence="1 2" key="1">
    <citation type="submission" date="2019-05" db="EMBL/GenBank/DDBJ databases">
        <title>Another draft genome of Portunus trituberculatus and its Hox gene families provides insights of decapod evolution.</title>
        <authorList>
            <person name="Jeong J.-H."/>
            <person name="Song I."/>
            <person name="Kim S."/>
            <person name="Choi T."/>
            <person name="Kim D."/>
            <person name="Ryu S."/>
            <person name="Kim W."/>
        </authorList>
    </citation>
    <scope>NUCLEOTIDE SEQUENCE [LARGE SCALE GENOMIC DNA]</scope>
    <source>
        <tissue evidence="1">Muscle</tissue>
    </source>
</reference>
<comment type="caution">
    <text evidence="1">The sequence shown here is derived from an EMBL/GenBank/DDBJ whole genome shotgun (WGS) entry which is preliminary data.</text>
</comment>
<proteinExistence type="predicted"/>
<evidence type="ECO:0000313" key="1">
    <source>
        <dbReference type="EMBL" id="MPC94838.1"/>
    </source>
</evidence>
<gene>
    <name evidence="1" type="ORF">E2C01_090026</name>
</gene>
<accession>A0A5B7JP20</accession>
<dbReference type="Proteomes" id="UP000324222">
    <property type="component" value="Unassembled WGS sequence"/>
</dbReference>
<dbReference type="AlphaFoldDB" id="A0A5B7JP20"/>
<organism evidence="1 2">
    <name type="scientific">Portunus trituberculatus</name>
    <name type="common">Swimming crab</name>
    <name type="synonym">Neptunus trituberculatus</name>
    <dbReference type="NCBI Taxonomy" id="210409"/>
    <lineage>
        <taxon>Eukaryota</taxon>
        <taxon>Metazoa</taxon>
        <taxon>Ecdysozoa</taxon>
        <taxon>Arthropoda</taxon>
        <taxon>Crustacea</taxon>
        <taxon>Multicrustacea</taxon>
        <taxon>Malacostraca</taxon>
        <taxon>Eumalacostraca</taxon>
        <taxon>Eucarida</taxon>
        <taxon>Decapoda</taxon>
        <taxon>Pleocyemata</taxon>
        <taxon>Brachyura</taxon>
        <taxon>Eubrachyura</taxon>
        <taxon>Portunoidea</taxon>
        <taxon>Portunidae</taxon>
        <taxon>Portuninae</taxon>
        <taxon>Portunus</taxon>
    </lineage>
</organism>